<dbReference type="Proteomes" id="UP000019491">
    <property type="component" value="Unassembled WGS sequence"/>
</dbReference>
<dbReference type="GO" id="GO:0000156">
    <property type="term" value="F:phosphorelay response regulator activity"/>
    <property type="evidence" value="ECO:0007669"/>
    <property type="project" value="TreeGrafter"/>
</dbReference>
<dbReference type="PROSITE" id="PS51755">
    <property type="entry name" value="OMPR_PHOB"/>
    <property type="match status" value="1"/>
</dbReference>
<dbReference type="InterPro" id="IPR016032">
    <property type="entry name" value="Sig_transdc_resp-reg_C-effctor"/>
</dbReference>
<dbReference type="PANTHER" id="PTHR48111:SF22">
    <property type="entry name" value="REGULATOR OF RPOS"/>
    <property type="match status" value="1"/>
</dbReference>
<dbReference type="SUPFAM" id="SSF46894">
    <property type="entry name" value="C-terminal effector domain of the bipartite response regulators"/>
    <property type="match status" value="1"/>
</dbReference>
<evidence type="ECO:0000256" key="1">
    <source>
        <dbReference type="ARBA" id="ARBA00004496"/>
    </source>
</evidence>
<feature type="modified residue" description="4-aspartylphosphate" evidence="7">
    <location>
        <position position="57"/>
    </location>
</feature>
<reference evidence="11 12" key="1">
    <citation type="submission" date="2014-02" db="EMBL/GenBank/DDBJ databases">
        <title>Whole genome shotgun sequence of Rhodococcus wratislaviensis NBRC 100605.</title>
        <authorList>
            <person name="Hosoyama A."/>
            <person name="Tsuchikane K."/>
            <person name="Yoshida I."/>
            <person name="Ohji S."/>
            <person name="Ichikawa N."/>
            <person name="Yamazoe A."/>
            <person name="Fujita N."/>
        </authorList>
    </citation>
    <scope>NUCLEOTIDE SEQUENCE [LARGE SCALE GENOMIC DNA]</scope>
    <source>
        <strain evidence="11 12">NBRC 100605</strain>
    </source>
</reference>
<feature type="domain" description="OmpR/PhoB-type" evidence="10">
    <location>
        <begin position="134"/>
        <end position="232"/>
    </location>
</feature>
<dbReference type="RefSeq" id="WP_052032940.1">
    <property type="nucleotide sequence ID" value="NZ_BAWF01000009.1"/>
</dbReference>
<dbReference type="SUPFAM" id="SSF52172">
    <property type="entry name" value="CheY-like"/>
    <property type="match status" value="1"/>
</dbReference>
<keyword evidence="3" id="KW-0902">Two-component regulatory system</keyword>
<evidence type="ECO:0000256" key="8">
    <source>
        <dbReference type="PROSITE-ProRule" id="PRU01091"/>
    </source>
</evidence>
<dbReference type="AlphaFoldDB" id="X0PM64"/>
<keyword evidence="5 8" id="KW-0238">DNA-binding</keyword>
<keyword evidence="6" id="KW-0804">Transcription</keyword>
<proteinExistence type="predicted"/>
<dbReference type="EMBL" id="BAWF01000009">
    <property type="protein sequence ID" value="GAF43619.1"/>
    <property type="molecule type" value="Genomic_DNA"/>
</dbReference>
<evidence type="ECO:0000259" key="10">
    <source>
        <dbReference type="PROSITE" id="PS51755"/>
    </source>
</evidence>
<dbReference type="InterPro" id="IPR001867">
    <property type="entry name" value="OmpR/PhoB-type_DNA-bd"/>
</dbReference>
<dbReference type="InterPro" id="IPR036388">
    <property type="entry name" value="WH-like_DNA-bd_sf"/>
</dbReference>
<dbReference type="OrthoDB" id="4476705at2"/>
<dbReference type="Gene3D" id="3.40.50.2300">
    <property type="match status" value="1"/>
</dbReference>
<evidence type="ECO:0000256" key="3">
    <source>
        <dbReference type="ARBA" id="ARBA00023012"/>
    </source>
</evidence>
<evidence type="ECO:0000313" key="11">
    <source>
        <dbReference type="EMBL" id="GAF43619.1"/>
    </source>
</evidence>
<dbReference type="PANTHER" id="PTHR48111">
    <property type="entry name" value="REGULATOR OF RPOS"/>
    <property type="match status" value="1"/>
</dbReference>
<keyword evidence="2 7" id="KW-0597">Phosphoprotein</keyword>
<comment type="subcellular location">
    <subcellularLocation>
        <location evidence="1">Cytoplasm</location>
    </subcellularLocation>
</comment>
<evidence type="ECO:0000256" key="5">
    <source>
        <dbReference type="ARBA" id="ARBA00023125"/>
    </source>
</evidence>
<evidence type="ECO:0000256" key="6">
    <source>
        <dbReference type="ARBA" id="ARBA00023163"/>
    </source>
</evidence>
<name>X0PM64_RHOWR</name>
<dbReference type="GO" id="GO:0005829">
    <property type="term" value="C:cytosol"/>
    <property type="evidence" value="ECO:0007669"/>
    <property type="project" value="TreeGrafter"/>
</dbReference>
<protein>
    <submittedName>
        <fullName evidence="11">Putative two-component response regulator</fullName>
    </submittedName>
</protein>
<dbReference type="Gene3D" id="1.10.10.10">
    <property type="entry name" value="Winged helix-like DNA-binding domain superfamily/Winged helix DNA-binding domain"/>
    <property type="match status" value="1"/>
</dbReference>
<dbReference type="InterPro" id="IPR011006">
    <property type="entry name" value="CheY-like_superfamily"/>
</dbReference>
<dbReference type="GO" id="GO:0000976">
    <property type="term" value="F:transcription cis-regulatory region binding"/>
    <property type="evidence" value="ECO:0007669"/>
    <property type="project" value="TreeGrafter"/>
</dbReference>
<evidence type="ECO:0000313" key="12">
    <source>
        <dbReference type="Proteomes" id="UP000019491"/>
    </source>
</evidence>
<dbReference type="SMART" id="SM00862">
    <property type="entry name" value="Trans_reg_C"/>
    <property type="match status" value="1"/>
</dbReference>
<sequence>MNYPTDHRAVPATVLVAAPDFESPFIARLRAADLNVKTGQAVPIQLSADSPDLVVLDARSPAVDGLRIVRALRAAESVPGIVVMGQFSPRDDNHTCAYFEAGVDDVIGDPVCAEEAVARVRALLRRIRASRVPTQPTTFEAISLSIVCTTVQMQDVRIRLTRTETDLLVVLAKNADRVVSRGQLLQTVWGFPTEAKNNVLNTCIYTLRRKLESHGAPHLIHTVRGVGFSLRTR</sequence>
<evidence type="ECO:0000259" key="9">
    <source>
        <dbReference type="PROSITE" id="PS50110"/>
    </source>
</evidence>
<feature type="DNA-binding region" description="OmpR/PhoB-type" evidence="8">
    <location>
        <begin position="134"/>
        <end position="232"/>
    </location>
</feature>
<dbReference type="InterPro" id="IPR001789">
    <property type="entry name" value="Sig_transdc_resp-reg_receiver"/>
</dbReference>
<dbReference type="Pfam" id="PF00486">
    <property type="entry name" value="Trans_reg_C"/>
    <property type="match status" value="1"/>
</dbReference>
<dbReference type="InterPro" id="IPR039420">
    <property type="entry name" value="WalR-like"/>
</dbReference>
<keyword evidence="12" id="KW-1185">Reference proteome</keyword>
<accession>X0PM64</accession>
<dbReference type="GO" id="GO:0006355">
    <property type="term" value="P:regulation of DNA-templated transcription"/>
    <property type="evidence" value="ECO:0007669"/>
    <property type="project" value="InterPro"/>
</dbReference>
<organism evidence="11 12">
    <name type="scientific">Rhodococcus wratislaviensis NBRC 100605</name>
    <dbReference type="NCBI Taxonomy" id="1219028"/>
    <lineage>
        <taxon>Bacteria</taxon>
        <taxon>Bacillati</taxon>
        <taxon>Actinomycetota</taxon>
        <taxon>Actinomycetes</taxon>
        <taxon>Mycobacteriales</taxon>
        <taxon>Nocardiaceae</taxon>
        <taxon>Rhodococcus</taxon>
    </lineage>
</organism>
<gene>
    <name evidence="11" type="ORF">RW1_009_00430</name>
</gene>
<dbReference type="GO" id="GO:0032993">
    <property type="term" value="C:protein-DNA complex"/>
    <property type="evidence" value="ECO:0007669"/>
    <property type="project" value="TreeGrafter"/>
</dbReference>
<evidence type="ECO:0000256" key="4">
    <source>
        <dbReference type="ARBA" id="ARBA00023015"/>
    </source>
</evidence>
<evidence type="ECO:0000256" key="7">
    <source>
        <dbReference type="PROSITE-ProRule" id="PRU00169"/>
    </source>
</evidence>
<keyword evidence="4" id="KW-0805">Transcription regulation</keyword>
<evidence type="ECO:0000256" key="2">
    <source>
        <dbReference type="ARBA" id="ARBA00022553"/>
    </source>
</evidence>
<comment type="caution">
    <text evidence="11">The sequence shown here is derived from an EMBL/GenBank/DDBJ whole genome shotgun (WGS) entry which is preliminary data.</text>
</comment>
<dbReference type="CDD" id="cd00383">
    <property type="entry name" value="trans_reg_C"/>
    <property type="match status" value="1"/>
</dbReference>
<dbReference type="PROSITE" id="PS50110">
    <property type="entry name" value="RESPONSE_REGULATORY"/>
    <property type="match status" value="1"/>
</dbReference>
<feature type="domain" description="Response regulatory" evidence="9">
    <location>
        <begin position="1"/>
        <end position="124"/>
    </location>
</feature>